<dbReference type="PANTHER" id="PTHR10000:SF8">
    <property type="entry name" value="HAD SUPERFAMILY HYDROLASE-LIKE, TYPE 3"/>
    <property type="match status" value="1"/>
</dbReference>
<dbReference type="RefSeq" id="WP_143992930.1">
    <property type="nucleotide sequence ID" value="NZ_CABEIY010000008.1"/>
</dbReference>
<protein>
    <submittedName>
        <fullName evidence="1">HMP-PP phosphatase</fullName>
        <ecNumber evidence="1">3.1.3.-</ecNumber>
        <ecNumber evidence="1">3.6.1.-</ecNumber>
    </submittedName>
</protein>
<dbReference type="PROSITE" id="PS01228">
    <property type="entry name" value="COF_1"/>
    <property type="match status" value="1"/>
</dbReference>
<evidence type="ECO:0000313" key="2">
    <source>
        <dbReference type="Proteomes" id="UP000339049"/>
    </source>
</evidence>
<evidence type="ECO:0000313" key="1">
    <source>
        <dbReference type="EMBL" id="VTT27620.1"/>
    </source>
</evidence>
<dbReference type="Pfam" id="PF08282">
    <property type="entry name" value="Hydrolase_3"/>
    <property type="match status" value="1"/>
</dbReference>
<dbReference type="GO" id="GO:0000287">
    <property type="term" value="F:magnesium ion binding"/>
    <property type="evidence" value="ECO:0007669"/>
    <property type="project" value="TreeGrafter"/>
</dbReference>
<dbReference type="InterPro" id="IPR036412">
    <property type="entry name" value="HAD-like_sf"/>
</dbReference>
<dbReference type="EMBL" id="CABEIY010000008">
    <property type="protein sequence ID" value="VTT27620.1"/>
    <property type="molecule type" value="Genomic_DNA"/>
</dbReference>
<dbReference type="InterPro" id="IPR023214">
    <property type="entry name" value="HAD_sf"/>
</dbReference>
<dbReference type="Gene3D" id="3.40.50.1000">
    <property type="entry name" value="HAD superfamily/HAD-like"/>
    <property type="match status" value="1"/>
</dbReference>
<dbReference type="GO" id="GO:0016791">
    <property type="term" value="F:phosphatase activity"/>
    <property type="evidence" value="ECO:0007669"/>
    <property type="project" value="TreeGrafter"/>
</dbReference>
<name>A0AAE9R3R1_STREQ</name>
<accession>A0AAE9R3R1</accession>
<gene>
    <name evidence="1" type="primary">yidA_5</name>
    <name evidence="1" type="ORF">NCTC11557_02576</name>
</gene>
<comment type="caution">
    <text evidence="1">The sequence shown here is derived from an EMBL/GenBank/DDBJ whole genome shotgun (WGS) entry which is preliminary data.</text>
</comment>
<dbReference type="GO" id="GO:0005829">
    <property type="term" value="C:cytosol"/>
    <property type="evidence" value="ECO:0007669"/>
    <property type="project" value="TreeGrafter"/>
</dbReference>
<dbReference type="SUPFAM" id="SSF56784">
    <property type="entry name" value="HAD-like"/>
    <property type="match status" value="1"/>
</dbReference>
<dbReference type="AlphaFoldDB" id="A0AAE9R3R1"/>
<reference evidence="1 2" key="1">
    <citation type="submission" date="2019-05" db="EMBL/GenBank/DDBJ databases">
        <authorList>
            <consortium name="Pathogen Informatics"/>
        </authorList>
    </citation>
    <scope>NUCLEOTIDE SEQUENCE [LARGE SCALE GENOMIC DNA]</scope>
    <source>
        <strain evidence="1 2">NCTC11557</strain>
    </source>
</reference>
<dbReference type="EC" id="3.1.3.-" evidence="1"/>
<proteinExistence type="predicted"/>
<keyword evidence="1" id="KW-0378">Hydrolase</keyword>
<dbReference type="EC" id="3.6.1.-" evidence="1"/>
<organism evidence="1 2">
    <name type="scientific">Streptococcus dysgalactiae subsp. equisimilis</name>
    <name type="common">Streptococcus equisimilis</name>
    <dbReference type="NCBI Taxonomy" id="119602"/>
    <lineage>
        <taxon>Bacteria</taxon>
        <taxon>Bacillati</taxon>
        <taxon>Bacillota</taxon>
        <taxon>Bacilli</taxon>
        <taxon>Lactobacillales</taxon>
        <taxon>Streptococcaceae</taxon>
        <taxon>Streptococcus</taxon>
    </lineage>
</organism>
<dbReference type="Proteomes" id="UP000339049">
    <property type="component" value="Unassembled WGS sequence"/>
</dbReference>
<dbReference type="PANTHER" id="PTHR10000">
    <property type="entry name" value="PHOSPHOSERINE PHOSPHATASE"/>
    <property type="match status" value="1"/>
</dbReference>
<sequence length="98" mass="11034">MYQLIAFDMDGTLLTSQQTISTVSLKAIDQAIQAKKQVVLATGRPLSEIKPYRQDLASLQYAILESGAVIYDLQEERMIHQVSLPPIFCNSYSRVQKD</sequence>